<keyword evidence="4" id="KW-0808">Transferase</keyword>
<dbReference type="AlphaFoldDB" id="A0A9P0BAS6"/>
<reference evidence="11" key="1">
    <citation type="submission" date="2021-12" db="EMBL/GenBank/DDBJ databases">
        <authorList>
            <person name="King R."/>
        </authorList>
    </citation>
    <scope>NUCLEOTIDE SEQUENCE</scope>
</reference>
<evidence type="ECO:0000256" key="4">
    <source>
        <dbReference type="ARBA" id="ARBA00022679"/>
    </source>
</evidence>
<dbReference type="EMBL" id="OV121136">
    <property type="protein sequence ID" value="CAH0557980.1"/>
    <property type="molecule type" value="Genomic_DNA"/>
</dbReference>
<dbReference type="EC" id="2.4.1.-" evidence="10"/>
<evidence type="ECO:0000256" key="2">
    <source>
        <dbReference type="ARBA" id="ARBA00008661"/>
    </source>
</evidence>
<dbReference type="Proteomes" id="UP001154078">
    <property type="component" value="Chromosome 5"/>
</dbReference>
<dbReference type="GO" id="GO:0006493">
    <property type="term" value="P:protein O-linked glycosylation"/>
    <property type="evidence" value="ECO:0007669"/>
    <property type="project" value="TreeGrafter"/>
</dbReference>
<keyword evidence="6 10" id="KW-0735">Signal-anchor</keyword>
<sequence length="359" mass="42008">MRKFTGFRNFKIYLIGIFSFLLGCMITINLTPIDKTCRIENTDREHNMMKNSKLKDPELVVVILSAPKSAKRRLVLRETWLNLRSSQNVDFKIKHFFAVGDLGLSKSAKKDLIKEQKKYNDVLILPLYDSYSNLTEKVAKTFHWLNDQYDYGLAYKFVLKCDDDSFVRLDTLSDEIINVENTYLKLKELNGVSDYIRVNLQSNTFDKNSNLSLYWGYFNGNAKIKSTGKWKENNWIFCDRYLPYAVGGGYVLSKDLITYVAKNIEYLRFYNSEDISVGLWFSSINNILRIHDVRFDTEWASRGCLNQHIVTHNISERDMKMMYETIINENQMCSSDSPKRNSYFYNWTAPPSQCCTKLV</sequence>
<proteinExistence type="inferred from homology"/>
<keyword evidence="5 10" id="KW-0812">Transmembrane</keyword>
<keyword evidence="3 10" id="KW-0328">Glycosyltransferase</keyword>
<evidence type="ECO:0000256" key="3">
    <source>
        <dbReference type="ARBA" id="ARBA00022676"/>
    </source>
</evidence>
<evidence type="ECO:0000256" key="10">
    <source>
        <dbReference type="RuleBase" id="RU363063"/>
    </source>
</evidence>
<dbReference type="Pfam" id="PF01762">
    <property type="entry name" value="Galactosyl_T"/>
    <property type="match status" value="1"/>
</dbReference>
<feature type="transmembrane region" description="Helical" evidence="10">
    <location>
        <begin position="12"/>
        <end position="31"/>
    </location>
</feature>
<organism evidence="11 12">
    <name type="scientific">Brassicogethes aeneus</name>
    <name type="common">Rape pollen beetle</name>
    <name type="synonym">Meligethes aeneus</name>
    <dbReference type="NCBI Taxonomy" id="1431903"/>
    <lineage>
        <taxon>Eukaryota</taxon>
        <taxon>Metazoa</taxon>
        <taxon>Ecdysozoa</taxon>
        <taxon>Arthropoda</taxon>
        <taxon>Hexapoda</taxon>
        <taxon>Insecta</taxon>
        <taxon>Pterygota</taxon>
        <taxon>Neoptera</taxon>
        <taxon>Endopterygota</taxon>
        <taxon>Coleoptera</taxon>
        <taxon>Polyphaga</taxon>
        <taxon>Cucujiformia</taxon>
        <taxon>Nitidulidae</taxon>
        <taxon>Meligethinae</taxon>
        <taxon>Brassicogethes</taxon>
    </lineage>
</organism>
<dbReference type="PANTHER" id="PTHR11214">
    <property type="entry name" value="BETA-1,3-N-ACETYLGLUCOSAMINYLTRANSFERASE"/>
    <property type="match status" value="1"/>
</dbReference>
<keyword evidence="8 10" id="KW-0333">Golgi apparatus</keyword>
<dbReference type="PROSITE" id="PS51257">
    <property type="entry name" value="PROKAR_LIPOPROTEIN"/>
    <property type="match status" value="1"/>
</dbReference>
<accession>A0A9P0BAS6</accession>
<evidence type="ECO:0000256" key="9">
    <source>
        <dbReference type="ARBA" id="ARBA00023136"/>
    </source>
</evidence>
<dbReference type="Gene3D" id="3.90.550.50">
    <property type="match status" value="1"/>
</dbReference>
<protein>
    <recommendedName>
        <fullName evidence="10">Hexosyltransferase</fullName>
        <ecNumber evidence="10">2.4.1.-</ecNumber>
    </recommendedName>
</protein>
<evidence type="ECO:0000313" key="11">
    <source>
        <dbReference type="EMBL" id="CAH0557980.1"/>
    </source>
</evidence>
<gene>
    <name evidence="11" type="ORF">MELIAE_LOCUS8563</name>
</gene>
<dbReference type="OrthoDB" id="1158011at2759"/>
<dbReference type="InterPro" id="IPR002659">
    <property type="entry name" value="Glyco_trans_31"/>
</dbReference>
<evidence type="ECO:0000256" key="5">
    <source>
        <dbReference type="ARBA" id="ARBA00022692"/>
    </source>
</evidence>
<evidence type="ECO:0000256" key="1">
    <source>
        <dbReference type="ARBA" id="ARBA00004323"/>
    </source>
</evidence>
<keyword evidence="7 10" id="KW-1133">Transmembrane helix</keyword>
<evidence type="ECO:0000256" key="7">
    <source>
        <dbReference type="ARBA" id="ARBA00022989"/>
    </source>
</evidence>
<dbReference type="GO" id="GO:0006024">
    <property type="term" value="P:glycosaminoglycan biosynthetic process"/>
    <property type="evidence" value="ECO:0007669"/>
    <property type="project" value="TreeGrafter"/>
</dbReference>
<evidence type="ECO:0000256" key="8">
    <source>
        <dbReference type="ARBA" id="ARBA00023034"/>
    </source>
</evidence>
<dbReference type="GO" id="GO:0000139">
    <property type="term" value="C:Golgi membrane"/>
    <property type="evidence" value="ECO:0007669"/>
    <property type="project" value="UniProtKB-SubCell"/>
</dbReference>
<dbReference type="GO" id="GO:0047220">
    <property type="term" value="F:galactosylxylosylprotein 3-beta-galactosyltransferase activity"/>
    <property type="evidence" value="ECO:0007669"/>
    <property type="project" value="TreeGrafter"/>
</dbReference>
<keyword evidence="9 10" id="KW-0472">Membrane</keyword>
<name>A0A9P0BAS6_BRAAE</name>
<keyword evidence="12" id="KW-1185">Reference proteome</keyword>
<evidence type="ECO:0000256" key="6">
    <source>
        <dbReference type="ARBA" id="ARBA00022968"/>
    </source>
</evidence>
<comment type="similarity">
    <text evidence="2 10">Belongs to the glycosyltransferase 31 family.</text>
</comment>
<comment type="subcellular location">
    <subcellularLocation>
        <location evidence="1 10">Golgi apparatus membrane</location>
        <topology evidence="1 10">Single-pass type II membrane protein</topology>
    </subcellularLocation>
</comment>
<evidence type="ECO:0000313" key="12">
    <source>
        <dbReference type="Proteomes" id="UP001154078"/>
    </source>
</evidence>
<dbReference type="PANTHER" id="PTHR11214:SF3">
    <property type="entry name" value="BETA-1,3-GALACTOSYLTRANSFERASE 6"/>
    <property type="match status" value="1"/>
</dbReference>